<name>A0ABS1F418_9PROT</name>
<evidence type="ECO:0000256" key="1">
    <source>
        <dbReference type="SAM" id="MobiDB-lite"/>
    </source>
</evidence>
<dbReference type="Gene3D" id="1.25.10.10">
    <property type="entry name" value="Leucine-rich Repeat Variant"/>
    <property type="match status" value="1"/>
</dbReference>
<keyword evidence="3" id="KW-1185">Reference proteome</keyword>
<accession>A0ABS1F418</accession>
<dbReference type="EMBL" id="JAENHM010000035">
    <property type="protein sequence ID" value="MBK1838126.1"/>
    <property type="molecule type" value="Genomic_DNA"/>
</dbReference>
<reference evidence="3" key="1">
    <citation type="submission" date="2021-01" db="EMBL/GenBank/DDBJ databases">
        <title>Genome public.</title>
        <authorList>
            <person name="Liu C."/>
            <person name="Sun Q."/>
        </authorList>
    </citation>
    <scope>NUCLEOTIDE SEQUENCE [LARGE SCALE GENOMIC DNA]</scope>
    <source>
        <strain evidence="3">YIM B02556</strain>
    </source>
</reference>
<proteinExistence type="predicted"/>
<gene>
    <name evidence="2" type="ORF">JHL17_11950</name>
</gene>
<organism evidence="2 3">
    <name type="scientific">Azospirillum endophyticum</name>
    <dbReference type="NCBI Taxonomy" id="2800326"/>
    <lineage>
        <taxon>Bacteria</taxon>
        <taxon>Pseudomonadati</taxon>
        <taxon>Pseudomonadota</taxon>
        <taxon>Alphaproteobacteria</taxon>
        <taxon>Rhodospirillales</taxon>
        <taxon>Azospirillaceae</taxon>
        <taxon>Azospirillum</taxon>
    </lineage>
</organism>
<dbReference type="Pfam" id="PF13646">
    <property type="entry name" value="HEAT_2"/>
    <property type="match status" value="2"/>
</dbReference>
<evidence type="ECO:0000313" key="2">
    <source>
        <dbReference type="EMBL" id="MBK1838126.1"/>
    </source>
</evidence>
<dbReference type="InterPro" id="IPR016024">
    <property type="entry name" value="ARM-type_fold"/>
</dbReference>
<dbReference type="InterPro" id="IPR004155">
    <property type="entry name" value="PBS_lyase_HEAT"/>
</dbReference>
<dbReference type="Proteomes" id="UP000652760">
    <property type="component" value="Unassembled WGS sequence"/>
</dbReference>
<dbReference type="InterPro" id="IPR011989">
    <property type="entry name" value="ARM-like"/>
</dbReference>
<protein>
    <submittedName>
        <fullName evidence="2">HEAT repeat domain-containing protein</fullName>
    </submittedName>
</protein>
<evidence type="ECO:0000313" key="3">
    <source>
        <dbReference type="Proteomes" id="UP000652760"/>
    </source>
</evidence>
<dbReference type="PANTHER" id="PTHR12697:SF5">
    <property type="entry name" value="DEOXYHYPUSINE HYDROXYLASE"/>
    <property type="match status" value="1"/>
</dbReference>
<feature type="compositionally biased region" description="Low complexity" evidence="1">
    <location>
        <begin position="11"/>
        <end position="24"/>
    </location>
</feature>
<dbReference type="SUPFAM" id="SSF48371">
    <property type="entry name" value="ARM repeat"/>
    <property type="match status" value="2"/>
</dbReference>
<dbReference type="PANTHER" id="PTHR12697">
    <property type="entry name" value="PBS LYASE HEAT-LIKE PROTEIN"/>
    <property type="match status" value="1"/>
</dbReference>
<comment type="caution">
    <text evidence="2">The sequence shown here is derived from an EMBL/GenBank/DDBJ whole genome shotgun (WGS) entry which is preliminary data.</text>
</comment>
<dbReference type="SMART" id="SM00567">
    <property type="entry name" value="EZ_HEAT"/>
    <property type="match status" value="3"/>
</dbReference>
<sequence>MGLVKKKKAAPETAPAPSAPATSARAISDPAIPDGRRDPLTAIEDADASVRRDAAHGLGHAAFPGAEAALARRLQAEGDAGVREAILTALARIGTPDAAAALVPFLDREDAALRNAVLESLQQMPAEVAAAALLPLLDHADADLRIFAVQGLGGLAHPGGADWLKAVMERDTDVNVCLAAVEALAEAGSPEAMTSLEALARRFPDDAFVAFAVDAARASFHGPASAADEPW</sequence>
<dbReference type="RefSeq" id="WP_200193342.1">
    <property type="nucleotide sequence ID" value="NZ_JAENHM010000035.1"/>
</dbReference>
<feature type="region of interest" description="Disordered" evidence="1">
    <location>
        <begin position="1"/>
        <end position="39"/>
    </location>
</feature>